<feature type="transmembrane region" description="Helical" evidence="1">
    <location>
        <begin position="110"/>
        <end position="133"/>
    </location>
</feature>
<dbReference type="EMBL" id="UINC01000014">
    <property type="protein sequence ID" value="SUZ47409.1"/>
    <property type="molecule type" value="Genomic_DNA"/>
</dbReference>
<sequence>MNHNKEKMFYGWYVAIGCTLIYFFTNAMTLFVPETLFPRLMEEFGSNEAEISKTVIITLLFASLFAPLAGILIDKFGPLKIMRIGIIIMALSFSFYGFADSVSVLYRLHFLLAIGLVCCGLVANVIIVSNWFVKHRGKVVGMLVAGSSLGGAILPLLISPIVNHPDWGWRWGFGLLSIFFWLFAVIPAYTFIKETPESMGLSPDGLNQSIPVQTTAGVSLWTAIKSRALWCLGIGSACLWFSIQGLNSQITIFFEQEANFSPQQAVFLFSILFWFSFIGKFTFGAISDKIPKRKVLLIASIILFIGSLLLFDISHNHISLTQNTMKLTLFTVIFGLGFGGSFSMIQLVAVEIFGKAYLGRILGIITFVDGMGAALGTNLLSQIKTNSGSYLVPFIIVAGVALIAIINVFLIKPIKPSAN</sequence>
<keyword evidence="1" id="KW-0812">Transmembrane</keyword>
<gene>
    <name evidence="3" type="ORF">METZ01_LOCUS263</name>
</gene>
<dbReference type="Gene3D" id="1.20.1250.20">
    <property type="entry name" value="MFS general substrate transporter like domains"/>
    <property type="match status" value="2"/>
</dbReference>
<dbReference type="SUPFAM" id="SSF103473">
    <property type="entry name" value="MFS general substrate transporter"/>
    <property type="match status" value="1"/>
</dbReference>
<feature type="transmembrane region" description="Helical" evidence="1">
    <location>
        <begin position="168"/>
        <end position="192"/>
    </location>
</feature>
<feature type="transmembrane region" description="Helical" evidence="1">
    <location>
        <begin position="12"/>
        <end position="31"/>
    </location>
</feature>
<evidence type="ECO:0000313" key="3">
    <source>
        <dbReference type="EMBL" id="SUZ47409.1"/>
    </source>
</evidence>
<evidence type="ECO:0000259" key="2">
    <source>
        <dbReference type="PROSITE" id="PS50850"/>
    </source>
</evidence>
<accession>A0A381MYU8</accession>
<dbReference type="InterPro" id="IPR036259">
    <property type="entry name" value="MFS_trans_sf"/>
</dbReference>
<dbReference type="GO" id="GO:0022857">
    <property type="term" value="F:transmembrane transporter activity"/>
    <property type="evidence" value="ECO:0007669"/>
    <property type="project" value="InterPro"/>
</dbReference>
<feature type="domain" description="Major facilitator superfamily (MFS) profile" evidence="2">
    <location>
        <begin position="14"/>
        <end position="416"/>
    </location>
</feature>
<organism evidence="3">
    <name type="scientific">marine metagenome</name>
    <dbReference type="NCBI Taxonomy" id="408172"/>
    <lineage>
        <taxon>unclassified sequences</taxon>
        <taxon>metagenomes</taxon>
        <taxon>ecological metagenomes</taxon>
    </lineage>
</organism>
<dbReference type="Pfam" id="PF07690">
    <property type="entry name" value="MFS_1"/>
    <property type="match status" value="1"/>
</dbReference>
<feature type="transmembrane region" description="Helical" evidence="1">
    <location>
        <begin position="295"/>
        <end position="315"/>
    </location>
</feature>
<feature type="transmembrane region" description="Helical" evidence="1">
    <location>
        <begin position="80"/>
        <end position="98"/>
    </location>
</feature>
<feature type="transmembrane region" description="Helical" evidence="1">
    <location>
        <begin position="228"/>
        <end position="246"/>
    </location>
</feature>
<evidence type="ECO:0000256" key="1">
    <source>
        <dbReference type="SAM" id="Phobius"/>
    </source>
</evidence>
<dbReference type="InterPro" id="IPR050327">
    <property type="entry name" value="Proton-linked_MCT"/>
</dbReference>
<feature type="transmembrane region" description="Helical" evidence="1">
    <location>
        <begin position="140"/>
        <end position="162"/>
    </location>
</feature>
<proteinExistence type="predicted"/>
<feature type="transmembrane region" description="Helical" evidence="1">
    <location>
        <begin position="327"/>
        <end position="350"/>
    </location>
</feature>
<protein>
    <recommendedName>
        <fullName evidence="2">Major facilitator superfamily (MFS) profile domain-containing protein</fullName>
    </recommendedName>
</protein>
<feature type="transmembrane region" description="Helical" evidence="1">
    <location>
        <begin position="390"/>
        <end position="411"/>
    </location>
</feature>
<dbReference type="AlphaFoldDB" id="A0A381MYU8"/>
<feature type="transmembrane region" description="Helical" evidence="1">
    <location>
        <begin position="357"/>
        <end position="378"/>
    </location>
</feature>
<dbReference type="PANTHER" id="PTHR11360">
    <property type="entry name" value="MONOCARBOXYLATE TRANSPORTER"/>
    <property type="match status" value="1"/>
</dbReference>
<reference evidence="3" key="1">
    <citation type="submission" date="2018-05" db="EMBL/GenBank/DDBJ databases">
        <authorList>
            <person name="Lanie J.A."/>
            <person name="Ng W.-L."/>
            <person name="Kazmierczak K.M."/>
            <person name="Andrzejewski T.M."/>
            <person name="Davidsen T.M."/>
            <person name="Wayne K.J."/>
            <person name="Tettelin H."/>
            <person name="Glass J.I."/>
            <person name="Rusch D."/>
            <person name="Podicherti R."/>
            <person name="Tsui H.-C.T."/>
            <person name="Winkler M.E."/>
        </authorList>
    </citation>
    <scope>NUCLEOTIDE SEQUENCE</scope>
</reference>
<dbReference type="PANTHER" id="PTHR11360:SF284">
    <property type="entry name" value="EG:103B4.3 PROTEIN-RELATED"/>
    <property type="match status" value="1"/>
</dbReference>
<feature type="transmembrane region" description="Helical" evidence="1">
    <location>
        <begin position="266"/>
        <end position="283"/>
    </location>
</feature>
<feature type="transmembrane region" description="Helical" evidence="1">
    <location>
        <begin position="51"/>
        <end position="73"/>
    </location>
</feature>
<name>A0A381MYU8_9ZZZZ</name>
<keyword evidence="1" id="KW-1133">Transmembrane helix</keyword>
<dbReference type="InterPro" id="IPR020846">
    <property type="entry name" value="MFS_dom"/>
</dbReference>
<dbReference type="PROSITE" id="PS50850">
    <property type="entry name" value="MFS"/>
    <property type="match status" value="1"/>
</dbReference>
<dbReference type="InterPro" id="IPR011701">
    <property type="entry name" value="MFS"/>
</dbReference>
<dbReference type="PROSITE" id="PS51257">
    <property type="entry name" value="PROKAR_LIPOPROTEIN"/>
    <property type="match status" value="1"/>
</dbReference>
<keyword evidence="1" id="KW-0472">Membrane</keyword>